<dbReference type="AlphaFoldDB" id="A0A2S6HIK3"/>
<reference evidence="9 10" key="1">
    <citation type="submission" date="2018-02" db="EMBL/GenBank/DDBJ databases">
        <title>Subsurface microbial communities from deep shales in Ohio and West Virginia, USA.</title>
        <authorList>
            <person name="Wrighton K."/>
        </authorList>
    </citation>
    <scope>NUCLEOTIDE SEQUENCE [LARGE SCALE GENOMIC DNA]</scope>
    <source>
        <strain evidence="9 10">OWC-DMM</strain>
    </source>
</reference>
<evidence type="ECO:0000256" key="8">
    <source>
        <dbReference type="SAM" id="MobiDB-lite"/>
    </source>
</evidence>
<dbReference type="GO" id="GO:0004497">
    <property type="term" value="F:monooxygenase activity"/>
    <property type="evidence" value="ECO:0007669"/>
    <property type="project" value="UniProtKB-KW"/>
</dbReference>
<dbReference type="InterPro" id="IPR036396">
    <property type="entry name" value="Cyt_P450_sf"/>
</dbReference>
<dbReference type="CDD" id="cd11030">
    <property type="entry name" value="CYP105-like"/>
    <property type="match status" value="1"/>
</dbReference>
<dbReference type="RefSeq" id="WP_104427991.1">
    <property type="nucleotide sequence ID" value="NZ_PTIZ01000002.1"/>
</dbReference>
<keyword evidence="2 7" id="KW-0349">Heme</keyword>
<dbReference type="SUPFAM" id="SSF48264">
    <property type="entry name" value="Cytochrome P450"/>
    <property type="match status" value="1"/>
</dbReference>
<evidence type="ECO:0000313" key="10">
    <source>
        <dbReference type="Proteomes" id="UP000240010"/>
    </source>
</evidence>
<evidence type="ECO:0000256" key="5">
    <source>
        <dbReference type="ARBA" id="ARBA00023004"/>
    </source>
</evidence>
<dbReference type="EMBL" id="PTIZ01000002">
    <property type="protein sequence ID" value="PPK77308.1"/>
    <property type="molecule type" value="Genomic_DNA"/>
</dbReference>
<evidence type="ECO:0000256" key="4">
    <source>
        <dbReference type="ARBA" id="ARBA00023002"/>
    </source>
</evidence>
<keyword evidence="5 7" id="KW-0408">Iron</keyword>
<dbReference type="Proteomes" id="UP000240010">
    <property type="component" value="Unassembled WGS sequence"/>
</dbReference>
<evidence type="ECO:0000256" key="6">
    <source>
        <dbReference type="ARBA" id="ARBA00023033"/>
    </source>
</evidence>
<dbReference type="InterPro" id="IPR002397">
    <property type="entry name" value="Cyt_P450_B"/>
</dbReference>
<keyword evidence="3 7" id="KW-0479">Metal-binding</keyword>
<evidence type="ECO:0000256" key="3">
    <source>
        <dbReference type="ARBA" id="ARBA00022723"/>
    </source>
</evidence>
<feature type="region of interest" description="Disordered" evidence="8">
    <location>
        <begin position="1"/>
        <end position="22"/>
    </location>
</feature>
<dbReference type="FunFam" id="1.10.630.10:FF:000018">
    <property type="entry name" value="Cytochrome P450 monooxygenase"/>
    <property type="match status" value="1"/>
</dbReference>
<evidence type="ECO:0000256" key="1">
    <source>
        <dbReference type="ARBA" id="ARBA00010617"/>
    </source>
</evidence>
<dbReference type="GO" id="GO:0016705">
    <property type="term" value="F:oxidoreductase activity, acting on paired donors, with incorporation or reduction of molecular oxygen"/>
    <property type="evidence" value="ECO:0007669"/>
    <property type="project" value="InterPro"/>
</dbReference>
<dbReference type="Pfam" id="PF00067">
    <property type="entry name" value="p450"/>
    <property type="match status" value="1"/>
</dbReference>
<dbReference type="PROSITE" id="PS00086">
    <property type="entry name" value="CYTOCHROME_P450"/>
    <property type="match status" value="1"/>
</dbReference>
<dbReference type="GO" id="GO:0020037">
    <property type="term" value="F:heme binding"/>
    <property type="evidence" value="ECO:0007669"/>
    <property type="project" value="InterPro"/>
</dbReference>
<gene>
    <name evidence="9" type="ORF">B0F87_102420</name>
</gene>
<evidence type="ECO:0000313" key="9">
    <source>
        <dbReference type="EMBL" id="PPK77308.1"/>
    </source>
</evidence>
<comment type="caution">
    <text evidence="9">The sequence shown here is derived from an EMBL/GenBank/DDBJ whole genome shotgun (WGS) entry which is preliminary data.</text>
</comment>
<dbReference type="PANTHER" id="PTHR46696">
    <property type="entry name" value="P450, PUTATIVE (EUROFUNG)-RELATED"/>
    <property type="match status" value="1"/>
</dbReference>
<evidence type="ECO:0000256" key="2">
    <source>
        <dbReference type="ARBA" id="ARBA00022617"/>
    </source>
</evidence>
<keyword evidence="6 7" id="KW-0503">Monooxygenase</keyword>
<organism evidence="9 10">
    <name type="scientific">Methylobacter tundripaludum</name>
    <dbReference type="NCBI Taxonomy" id="173365"/>
    <lineage>
        <taxon>Bacteria</taxon>
        <taxon>Pseudomonadati</taxon>
        <taxon>Pseudomonadota</taxon>
        <taxon>Gammaproteobacteria</taxon>
        <taxon>Methylococcales</taxon>
        <taxon>Methylococcaceae</taxon>
        <taxon>Methylobacter</taxon>
    </lineage>
</organism>
<dbReference type="InterPro" id="IPR001128">
    <property type="entry name" value="Cyt_P450"/>
</dbReference>
<keyword evidence="4 7" id="KW-0560">Oxidoreductase</keyword>
<proteinExistence type="inferred from homology"/>
<accession>A0A2S6HIK3</accession>
<evidence type="ECO:0000256" key="7">
    <source>
        <dbReference type="RuleBase" id="RU000461"/>
    </source>
</evidence>
<comment type="similarity">
    <text evidence="1 7">Belongs to the cytochrome P450 family.</text>
</comment>
<name>A0A2S6HIK3_9GAMM</name>
<dbReference type="PRINTS" id="PR00359">
    <property type="entry name" value="BP450"/>
</dbReference>
<dbReference type="InterPro" id="IPR017972">
    <property type="entry name" value="Cyt_P450_CS"/>
</dbReference>
<dbReference type="Gene3D" id="1.10.630.10">
    <property type="entry name" value="Cytochrome P450"/>
    <property type="match status" value="1"/>
</dbReference>
<sequence>MIDTNTVPPLPMTRTCPFDPPPEYQQLRIDQPISRVRTPRGDLAWLVTRHQDIRTILADKRFSSDPLAPGYPTYLSGNVAPPPGFFMQMDAPEHNRLRDMVINEFKVSHIETLRPRIQSIVDRVIDDMLKLPPPVDFVSVMALPVASLIICELLGVPYQDSPFIQNRTDTMLDRSRTAEESQAAAIELMTYFDRIVTEKENNPSDDLLGRLLAKPINGNPASHQEVVGIAALLLLGGYDTMAQVMGLGTLTLMQHPDQLAQFQQDPQLAETLIDELVRYLTVNHAGLPRAAITDVEVGGQLIKAGEGVLVMLNSGNRDETVFPNSDTFDIHRKTTNHVGFGHGLHKCIGAAFARAELQIAFLTLFKRIPDLQLATTVDALQFRHEMVLYGLKNMPVTWSFSAQMTQHD</sequence>
<protein>
    <submittedName>
        <fullName evidence="9">Cytochrome P450</fullName>
    </submittedName>
</protein>
<dbReference type="GO" id="GO:0005506">
    <property type="term" value="F:iron ion binding"/>
    <property type="evidence" value="ECO:0007669"/>
    <property type="project" value="InterPro"/>
</dbReference>
<dbReference type="PANTHER" id="PTHR46696:SF6">
    <property type="entry name" value="P450, PUTATIVE (EUROFUNG)-RELATED"/>
    <property type="match status" value="1"/>
</dbReference>